<sequence>MRIVRELSPELDMFAARRLLPASSAPAASSTVQALAQADPFSIYIHWPYCSSKCTYCNFNKYVDPHVDDHRMERSLVAELEAELVHWGLDKSRRPVRSIYFGGGTPSLARPSMFSAVLNVLSKRCHISKDTEISMEGNPSSTTSVEVLKNLRDIGINRYSLGVQSFQAHILKELGRDHTPSTALRSLLDARSVWPGRVSMDLIMGHSRQTLQDWIKELRFTMDVVDNHLSLYHLTVERGTELHRDVTRGNISLPDAELAADMYEAMIQITAEAGFEHYEVSNFARSGAYSMHNSGHWQGIDYLGIGPGAHGRVKDPRTGECVRTFNIRDPAGWMQQCAEQGTGRRRTLVVEKETFRQEMVVLGMRTSQGIALERFHMLCGQPLLEYLDVDALSSSIAAGLVTLTPLALSPTERGMAVADELVARLLP</sequence>
<dbReference type="NCBIfam" id="TIGR00539">
    <property type="entry name" value="hemN_rel"/>
    <property type="match status" value="1"/>
</dbReference>
<dbReference type="PROSITE" id="PS51918">
    <property type="entry name" value="RADICAL_SAM"/>
    <property type="match status" value="1"/>
</dbReference>
<gene>
    <name evidence="12" type="ORF">KVV02_001749</name>
</gene>
<evidence type="ECO:0000256" key="5">
    <source>
        <dbReference type="ARBA" id="ARBA00022723"/>
    </source>
</evidence>
<reference evidence="12" key="1">
    <citation type="submission" date="2021-07" db="EMBL/GenBank/DDBJ databases">
        <title>Draft genome of Mortierella alpina, strain LL118, isolated from an aspen leaf litter sample.</title>
        <authorList>
            <person name="Yang S."/>
            <person name="Vinatzer B.A."/>
        </authorList>
    </citation>
    <scope>NUCLEOTIDE SEQUENCE</scope>
    <source>
        <strain evidence="12">LL118</strain>
    </source>
</reference>
<organism evidence="12 13">
    <name type="scientific">Mortierella alpina</name>
    <name type="common">Oleaginous fungus</name>
    <name type="synonym">Mortierella renispora</name>
    <dbReference type="NCBI Taxonomy" id="64518"/>
    <lineage>
        <taxon>Eukaryota</taxon>
        <taxon>Fungi</taxon>
        <taxon>Fungi incertae sedis</taxon>
        <taxon>Mucoromycota</taxon>
        <taxon>Mortierellomycotina</taxon>
        <taxon>Mortierellomycetes</taxon>
        <taxon>Mortierellales</taxon>
        <taxon>Mortierellaceae</taxon>
        <taxon>Mortierella</taxon>
    </lineage>
</organism>
<comment type="function">
    <text evidence="10">May be a heme chaperone, appears to bind heme. Homologous bacterial proteins do not have oxygen-independent coproporphyrinogen-III oxidase activity. Binds 1 [4Fe-4S] cluster. The cluster is coordinated with 3 cysteines and an exchangeable S-adenosyl-L-methionine.</text>
</comment>
<dbReference type="InterPro" id="IPR058240">
    <property type="entry name" value="rSAM_sf"/>
</dbReference>
<keyword evidence="6" id="KW-0408">Iron</keyword>
<dbReference type="EMBL" id="JAIFTL010000194">
    <property type="protein sequence ID" value="KAG9321605.1"/>
    <property type="molecule type" value="Genomic_DNA"/>
</dbReference>
<evidence type="ECO:0000256" key="8">
    <source>
        <dbReference type="ARBA" id="ARBA00023186"/>
    </source>
</evidence>
<evidence type="ECO:0000259" key="11">
    <source>
        <dbReference type="PROSITE" id="PS51918"/>
    </source>
</evidence>
<dbReference type="SUPFAM" id="SSF102114">
    <property type="entry name" value="Radical SAM enzymes"/>
    <property type="match status" value="1"/>
</dbReference>
<dbReference type="Proteomes" id="UP000717515">
    <property type="component" value="Unassembled WGS sequence"/>
</dbReference>
<dbReference type="Pfam" id="PF06969">
    <property type="entry name" value="HemN_C"/>
    <property type="match status" value="1"/>
</dbReference>
<dbReference type="InterPro" id="IPR034505">
    <property type="entry name" value="Coproporphyrinogen-III_oxidase"/>
</dbReference>
<dbReference type="PANTHER" id="PTHR13932">
    <property type="entry name" value="COPROPORPHYRINIGEN III OXIDASE"/>
    <property type="match status" value="1"/>
</dbReference>
<evidence type="ECO:0000313" key="13">
    <source>
        <dbReference type="Proteomes" id="UP000717515"/>
    </source>
</evidence>
<dbReference type="AlphaFoldDB" id="A0A9P8A1F6"/>
<feature type="domain" description="Radical SAM core" evidence="11">
    <location>
        <begin position="35"/>
        <end position="276"/>
    </location>
</feature>
<accession>A0A9P8A1F6</accession>
<evidence type="ECO:0000256" key="9">
    <source>
        <dbReference type="ARBA" id="ARBA00033094"/>
    </source>
</evidence>
<dbReference type="GO" id="GO:0051539">
    <property type="term" value="F:4 iron, 4 sulfur cluster binding"/>
    <property type="evidence" value="ECO:0007669"/>
    <property type="project" value="InterPro"/>
</dbReference>
<evidence type="ECO:0000256" key="4">
    <source>
        <dbReference type="ARBA" id="ARBA00022691"/>
    </source>
</evidence>
<dbReference type="GO" id="GO:0005739">
    <property type="term" value="C:mitochondrion"/>
    <property type="evidence" value="ECO:0007669"/>
    <property type="project" value="TreeGrafter"/>
</dbReference>
<dbReference type="InterPro" id="IPR007197">
    <property type="entry name" value="rSAM"/>
</dbReference>
<dbReference type="Pfam" id="PF04055">
    <property type="entry name" value="Radical_SAM"/>
    <property type="match status" value="1"/>
</dbReference>
<dbReference type="GO" id="GO:0004109">
    <property type="term" value="F:coproporphyrinogen oxidase activity"/>
    <property type="evidence" value="ECO:0007669"/>
    <property type="project" value="InterPro"/>
</dbReference>
<dbReference type="Gene3D" id="3.20.20.70">
    <property type="entry name" value="Aldolase class I"/>
    <property type="match status" value="1"/>
</dbReference>
<evidence type="ECO:0000256" key="3">
    <source>
        <dbReference type="ARBA" id="ARBA00022617"/>
    </source>
</evidence>
<dbReference type="SFLD" id="SFLDS00029">
    <property type="entry name" value="Radical_SAM"/>
    <property type="match status" value="1"/>
</dbReference>
<evidence type="ECO:0000256" key="1">
    <source>
        <dbReference type="ARBA" id="ARBA00006100"/>
    </source>
</evidence>
<dbReference type="PANTHER" id="PTHR13932:SF5">
    <property type="entry name" value="RADICAL S-ADENOSYL METHIONINE DOMAIN-CONTAINING PROTEIN 1, MITOCHONDRIAL"/>
    <property type="match status" value="1"/>
</dbReference>
<proteinExistence type="inferred from homology"/>
<keyword evidence="8" id="KW-0143">Chaperone</keyword>
<keyword evidence="4" id="KW-0949">S-adenosyl-L-methionine</keyword>
<keyword evidence="5" id="KW-0479">Metal-binding</keyword>
<evidence type="ECO:0000256" key="6">
    <source>
        <dbReference type="ARBA" id="ARBA00023004"/>
    </source>
</evidence>
<dbReference type="SFLD" id="SFLDF00562">
    <property type="entry name" value="HemN-like__clustered_with_heat"/>
    <property type="match status" value="1"/>
</dbReference>
<comment type="similarity">
    <text evidence="1">Belongs to the anaerobic coproporphyrinogen-III oxidase family. HemW subfamily.</text>
</comment>
<comment type="caution">
    <text evidence="12">The sequence shown here is derived from an EMBL/GenBank/DDBJ whole genome shotgun (WGS) entry which is preliminary data.</text>
</comment>
<evidence type="ECO:0000256" key="10">
    <source>
        <dbReference type="ARBA" id="ARBA00045130"/>
    </source>
</evidence>
<dbReference type="InterPro" id="IPR006638">
    <property type="entry name" value="Elp3/MiaA/NifB-like_rSAM"/>
</dbReference>
<dbReference type="SFLD" id="SFLDF00288">
    <property type="entry name" value="HemN-like__clustered_with_nucl"/>
    <property type="match status" value="1"/>
</dbReference>
<dbReference type="GO" id="GO:0006779">
    <property type="term" value="P:porphyrin-containing compound biosynthetic process"/>
    <property type="evidence" value="ECO:0007669"/>
    <property type="project" value="InterPro"/>
</dbReference>
<protein>
    <recommendedName>
        <fullName evidence="2">Radical S-adenosyl methionine domain-containing protein 1, mitochondrial</fullName>
    </recommendedName>
    <alternativeName>
        <fullName evidence="9">Putative heme chaperone</fullName>
    </alternativeName>
</protein>
<dbReference type="SMART" id="SM00729">
    <property type="entry name" value="Elp3"/>
    <property type="match status" value="1"/>
</dbReference>
<keyword evidence="7" id="KW-0411">Iron-sulfur</keyword>
<keyword evidence="3" id="KW-0349">Heme</keyword>
<evidence type="ECO:0000256" key="2">
    <source>
        <dbReference type="ARBA" id="ARBA00014678"/>
    </source>
</evidence>
<name>A0A9P8A1F6_MORAP</name>
<dbReference type="InterPro" id="IPR013785">
    <property type="entry name" value="Aldolase_TIM"/>
</dbReference>
<evidence type="ECO:0000256" key="7">
    <source>
        <dbReference type="ARBA" id="ARBA00023014"/>
    </source>
</evidence>
<dbReference type="GO" id="GO:0046872">
    <property type="term" value="F:metal ion binding"/>
    <property type="evidence" value="ECO:0007669"/>
    <property type="project" value="UniProtKB-KW"/>
</dbReference>
<dbReference type="CDD" id="cd01335">
    <property type="entry name" value="Radical_SAM"/>
    <property type="match status" value="1"/>
</dbReference>
<dbReference type="InterPro" id="IPR010723">
    <property type="entry name" value="HemN_C"/>
</dbReference>
<dbReference type="SFLD" id="SFLDG01065">
    <property type="entry name" value="anaerobic_coproporphyrinogen-I"/>
    <property type="match status" value="1"/>
</dbReference>
<evidence type="ECO:0000313" key="12">
    <source>
        <dbReference type="EMBL" id="KAG9321605.1"/>
    </source>
</evidence>
<dbReference type="InterPro" id="IPR004559">
    <property type="entry name" value="HemW-like"/>
</dbReference>